<dbReference type="GO" id="GO:0006364">
    <property type="term" value="P:rRNA processing"/>
    <property type="evidence" value="ECO:0007669"/>
    <property type="project" value="UniProtKB-KW"/>
</dbReference>
<comment type="subcellular location">
    <subcellularLocation>
        <location evidence="1 7">Nucleus</location>
        <location evidence="1 7">Nucleolus</location>
    </subcellularLocation>
</comment>
<dbReference type="InterPro" id="IPR012173">
    <property type="entry name" value="Mpp10"/>
</dbReference>
<dbReference type="GO" id="GO:0032040">
    <property type="term" value="C:small-subunit processome"/>
    <property type="evidence" value="ECO:0007669"/>
    <property type="project" value="TreeGrafter"/>
</dbReference>
<feature type="region of interest" description="Disordered" evidence="8">
    <location>
        <begin position="494"/>
        <end position="513"/>
    </location>
</feature>
<feature type="compositionally biased region" description="Basic and acidic residues" evidence="8">
    <location>
        <begin position="606"/>
        <end position="617"/>
    </location>
</feature>
<dbReference type="GO" id="GO:0005732">
    <property type="term" value="C:sno(s)RNA-containing ribonucleoprotein complex"/>
    <property type="evidence" value="ECO:0007669"/>
    <property type="project" value="UniProtKB-UniRule"/>
</dbReference>
<feature type="compositionally biased region" description="Acidic residues" evidence="8">
    <location>
        <begin position="180"/>
        <end position="192"/>
    </location>
</feature>
<keyword evidence="5 7" id="KW-0687">Ribonucleoprotein</keyword>
<keyword evidence="3 7" id="KW-0698">rRNA processing</keyword>
<dbReference type="PANTHER" id="PTHR17039">
    <property type="entry name" value="U3 SMALL NUCLEOLAR RIBONUCLEOPROTEIN PROTEIN MPP10"/>
    <property type="match status" value="1"/>
</dbReference>
<dbReference type="Pfam" id="PF04006">
    <property type="entry name" value="Mpp10"/>
    <property type="match status" value="1"/>
</dbReference>
<dbReference type="EMBL" id="JARAKH010000028">
    <property type="protein sequence ID" value="KAK8388815.1"/>
    <property type="molecule type" value="Genomic_DNA"/>
</dbReference>
<accession>A0AAW0TQ60</accession>
<comment type="function">
    <text evidence="7">Involved in nucleolar processing of pre-18S ribosomal RNA.</text>
</comment>
<evidence type="ECO:0000313" key="10">
    <source>
        <dbReference type="Proteomes" id="UP001487740"/>
    </source>
</evidence>
<feature type="region of interest" description="Disordered" evidence="8">
    <location>
        <begin position="117"/>
        <end position="237"/>
    </location>
</feature>
<evidence type="ECO:0000256" key="3">
    <source>
        <dbReference type="ARBA" id="ARBA00022552"/>
    </source>
</evidence>
<keyword evidence="10" id="KW-1185">Reference proteome</keyword>
<feature type="compositionally biased region" description="Basic and acidic residues" evidence="8">
    <location>
        <begin position="580"/>
        <end position="591"/>
    </location>
</feature>
<evidence type="ECO:0000313" key="9">
    <source>
        <dbReference type="EMBL" id="KAK8388815.1"/>
    </source>
</evidence>
<proteinExistence type="inferred from homology"/>
<comment type="caution">
    <text evidence="9">The sequence shown here is derived from an EMBL/GenBank/DDBJ whole genome shotgun (WGS) entry which is preliminary data.</text>
</comment>
<feature type="compositionally biased region" description="Basic and acidic residues" evidence="8">
    <location>
        <begin position="668"/>
        <end position="678"/>
    </location>
</feature>
<sequence length="695" mass="79268">MEGIYTQATQLLTQPEEYIRPSKKLEEAWMEQTQAVYNFLKEEENRHGLPATPGTLPRLETDGLDVEQVWQLVELQNKALLAAPEDLDGLDDTNLCFMVARLSSLAKHDKLSRANELLTEDEGIGGSPQESDDMDADDMEEDKEEMDNNEEVSDEDMSGDDDELFEKPEDFKITGLNDVFGDDSDDEEDNFDEFIAKEGVESDDSDEDEGDKKGQKGKANVAQKSEAKQEKKKEGKKFGKTEIDTRFFNLRESEWVADQDAIGENYSGDDEDIDLMADMSDDSEAEDGIMYNAFFDQAPEGTDSTSTSGKKLSEMLEDEEEEEDEEGDEEDKEDNEEEEDDQGAAKDLLKDHTNNEEENGTQLLGGPKKESKSTFEKEREKELQLMEQLEEENLSERPWYLKGEVVNADRPQNSALEEHLEYDIAVRQKPIITEDTTSHVEKIILGRIRIKAWDDVERKVRPTVDPFEFKKKLVLEQDKSKKSLAEIYEEEYLKKQKEEGEAEEEEPEEHKEIKERMDKLFVKLDALSNYHYTPMQPGADIKIVSNLPAITVEETTPATASDATLLAPQEILEPKRGKVLGDTERTTTDRKRDRRIKKKHQKNKAKMQEKKLQEKVRRAGAKGGTGKLDRGSTMKVIEKAVKSGQVKLLEGNQDKAVKSSQAFFKQLQDTHSKKQKNEKTKKRKKNQLSASKLMM</sequence>
<keyword evidence="4 7" id="KW-0539">Nucleus</keyword>
<evidence type="ECO:0000256" key="6">
    <source>
        <dbReference type="ARBA" id="ARBA00029455"/>
    </source>
</evidence>
<feature type="compositionally biased region" description="Acidic residues" evidence="8">
    <location>
        <begin position="130"/>
        <end position="164"/>
    </location>
</feature>
<name>A0AAW0TQ60_SCYPA</name>
<evidence type="ECO:0000256" key="5">
    <source>
        <dbReference type="ARBA" id="ARBA00023274"/>
    </source>
</evidence>
<evidence type="ECO:0000256" key="4">
    <source>
        <dbReference type="ARBA" id="ARBA00023242"/>
    </source>
</evidence>
<reference evidence="9 10" key="1">
    <citation type="submission" date="2023-03" db="EMBL/GenBank/DDBJ databases">
        <title>High-quality genome of Scylla paramamosain provides insights in environmental adaptation.</title>
        <authorList>
            <person name="Zhang L."/>
        </authorList>
    </citation>
    <scope>NUCLEOTIDE SEQUENCE [LARGE SCALE GENOMIC DNA]</scope>
    <source>
        <strain evidence="9">LZ_2023a</strain>
        <tissue evidence="9">Muscle</tissue>
    </source>
</reference>
<feature type="region of interest" description="Disordered" evidence="8">
    <location>
        <begin position="580"/>
        <end position="631"/>
    </location>
</feature>
<evidence type="ECO:0000256" key="7">
    <source>
        <dbReference type="PIRNR" id="PIRNR017300"/>
    </source>
</evidence>
<feature type="region of interest" description="Disordered" evidence="8">
    <location>
        <begin position="650"/>
        <end position="695"/>
    </location>
</feature>
<evidence type="ECO:0000256" key="2">
    <source>
        <dbReference type="ARBA" id="ARBA00022517"/>
    </source>
</evidence>
<feature type="region of interest" description="Disordered" evidence="8">
    <location>
        <begin position="279"/>
        <end position="382"/>
    </location>
</feature>
<feature type="compositionally biased region" description="Basic and acidic residues" evidence="8">
    <location>
        <begin position="225"/>
        <end position="237"/>
    </location>
</feature>
<comment type="similarity">
    <text evidence="6 7">Belongs to the MPP10 family.</text>
</comment>
<feature type="compositionally biased region" description="Basic and acidic residues" evidence="8">
    <location>
        <begin position="343"/>
        <end position="355"/>
    </location>
</feature>
<dbReference type="Proteomes" id="UP001487740">
    <property type="component" value="Unassembled WGS sequence"/>
</dbReference>
<feature type="compositionally biased region" description="Basic and acidic residues" evidence="8">
    <location>
        <begin position="367"/>
        <end position="382"/>
    </location>
</feature>
<evidence type="ECO:0000256" key="1">
    <source>
        <dbReference type="ARBA" id="ARBA00004604"/>
    </source>
</evidence>
<feature type="compositionally biased region" description="Polar residues" evidence="8">
    <location>
        <begin position="658"/>
        <end position="667"/>
    </location>
</feature>
<evidence type="ECO:0000256" key="8">
    <source>
        <dbReference type="SAM" id="MobiDB-lite"/>
    </source>
</evidence>
<dbReference type="PIRSF" id="PIRSF017300">
    <property type="entry name" value="snoRNP_Mpp10"/>
    <property type="match status" value="1"/>
</dbReference>
<gene>
    <name evidence="9" type="ORF">O3P69_020646</name>
</gene>
<dbReference type="GO" id="GO:0034457">
    <property type="term" value="C:Mpp10 complex"/>
    <property type="evidence" value="ECO:0007669"/>
    <property type="project" value="UniProtKB-UniRule"/>
</dbReference>
<dbReference type="AlphaFoldDB" id="A0AAW0TQ60"/>
<feature type="compositionally biased region" description="Basic residues" evidence="8">
    <location>
        <begin position="592"/>
        <end position="605"/>
    </location>
</feature>
<keyword evidence="2 7" id="KW-0690">Ribosome biogenesis</keyword>
<dbReference type="PANTHER" id="PTHR17039:SF0">
    <property type="entry name" value="U3 SMALL NUCLEOLAR RIBONUCLEOPROTEIN PROTEIN MPP10"/>
    <property type="match status" value="1"/>
</dbReference>
<protein>
    <recommendedName>
        <fullName evidence="7">U3 small nucleolar ribonucleoprotein protein MPP10</fullName>
    </recommendedName>
</protein>
<organism evidence="9 10">
    <name type="scientific">Scylla paramamosain</name>
    <name type="common">Mud crab</name>
    <dbReference type="NCBI Taxonomy" id="85552"/>
    <lineage>
        <taxon>Eukaryota</taxon>
        <taxon>Metazoa</taxon>
        <taxon>Ecdysozoa</taxon>
        <taxon>Arthropoda</taxon>
        <taxon>Crustacea</taxon>
        <taxon>Multicrustacea</taxon>
        <taxon>Malacostraca</taxon>
        <taxon>Eumalacostraca</taxon>
        <taxon>Eucarida</taxon>
        <taxon>Decapoda</taxon>
        <taxon>Pleocyemata</taxon>
        <taxon>Brachyura</taxon>
        <taxon>Eubrachyura</taxon>
        <taxon>Portunoidea</taxon>
        <taxon>Portunidae</taxon>
        <taxon>Portuninae</taxon>
        <taxon>Scylla</taxon>
    </lineage>
</organism>
<feature type="compositionally biased region" description="Acidic residues" evidence="8">
    <location>
        <begin position="315"/>
        <end position="342"/>
    </location>
</feature>